<reference evidence="2" key="1">
    <citation type="journal article" date="2014" name="Int. J. Syst. Evol. Microbiol.">
        <title>Complete genome sequence of Corynebacterium casei LMG S-19264T (=DSM 44701T), isolated from a smear-ripened cheese.</title>
        <authorList>
            <consortium name="US DOE Joint Genome Institute (JGI-PGF)"/>
            <person name="Walter F."/>
            <person name="Albersmeier A."/>
            <person name="Kalinowski J."/>
            <person name="Ruckert C."/>
        </authorList>
    </citation>
    <scope>NUCLEOTIDE SEQUENCE</scope>
    <source>
        <strain evidence="2">KCTC 12343</strain>
    </source>
</reference>
<dbReference type="Proteomes" id="UP000628442">
    <property type="component" value="Unassembled WGS sequence"/>
</dbReference>
<dbReference type="OrthoDB" id="5560405at2"/>
<dbReference type="EMBL" id="CP036401">
    <property type="protein sequence ID" value="QBI01506.1"/>
    <property type="molecule type" value="Genomic_DNA"/>
</dbReference>
<evidence type="ECO:0000259" key="1">
    <source>
        <dbReference type="Pfam" id="PF12275"/>
    </source>
</evidence>
<feature type="domain" description="DUF3616" evidence="1">
    <location>
        <begin position="138"/>
        <end position="237"/>
    </location>
</feature>
<proteinExistence type="predicted"/>
<organism evidence="2 5">
    <name type="scientific">Pseudoduganella albidiflava</name>
    <dbReference type="NCBI Taxonomy" id="321983"/>
    <lineage>
        <taxon>Bacteria</taxon>
        <taxon>Pseudomonadati</taxon>
        <taxon>Pseudomonadota</taxon>
        <taxon>Betaproteobacteria</taxon>
        <taxon>Burkholderiales</taxon>
        <taxon>Oxalobacteraceae</taxon>
        <taxon>Telluria group</taxon>
        <taxon>Pseudoduganella</taxon>
    </lineage>
</organism>
<dbReference type="RefSeq" id="WP_131145627.1">
    <property type="nucleotide sequence ID" value="NZ_BMWV01000003.1"/>
</dbReference>
<evidence type="ECO:0000313" key="2">
    <source>
        <dbReference type="EMBL" id="GGY35223.1"/>
    </source>
</evidence>
<dbReference type="InterPro" id="IPR022060">
    <property type="entry name" value="DUF3616"/>
</dbReference>
<dbReference type="Pfam" id="PF12275">
    <property type="entry name" value="DUF3616"/>
    <property type="match status" value="2"/>
</dbReference>
<reference evidence="2" key="3">
    <citation type="submission" date="2022-12" db="EMBL/GenBank/DDBJ databases">
        <authorList>
            <person name="Sun Q."/>
            <person name="Kim S."/>
        </authorList>
    </citation>
    <scope>NUCLEOTIDE SEQUENCE</scope>
    <source>
        <strain evidence="2">KCTC 12343</strain>
    </source>
</reference>
<dbReference type="Proteomes" id="UP000292307">
    <property type="component" value="Chromosome"/>
</dbReference>
<protein>
    <submittedName>
        <fullName evidence="3">DUF3616 domain-containing protein</fullName>
    </submittedName>
</protein>
<keyword evidence="4" id="KW-1185">Reference proteome</keyword>
<reference evidence="3 4" key="2">
    <citation type="submission" date="2019-02" db="EMBL/GenBank/DDBJ databases">
        <title>Draft Genome Sequences of Six Type Strains of the Genus Massilia.</title>
        <authorList>
            <person name="Miess H."/>
            <person name="Frediansyhah A."/>
            <person name="Gross H."/>
        </authorList>
    </citation>
    <scope>NUCLEOTIDE SEQUENCE [LARGE SCALE GENOMIC DNA]</scope>
    <source>
        <strain evidence="3 4">DSM 17472</strain>
    </source>
</reference>
<evidence type="ECO:0000313" key="3">
    <source>
        <dbReference type="EMBL" id="QBI01506.1"/>
    </source>
</evidence>
<sequence length="310" mass="33481">MTKPASHTHFIHYRICDASAAVPLGDDEFIAADDESNVLHVYRYDAGPPVRECDLTELLDTPDGGEADIEGAAELAGKVWWITSHGCDRKGRSSATRRQLFATDPQGKPAGKPYRRLLDDLVEHPLLAHLDLEKAARKAPKDPGGLCIEGLAATPGGGLLVGFRNPVPHGYALIVPLADPAPLLEGGRATLGAPIMLDLQGHGIRAIEWLDDAYYIAAGPPAAGDDYALYRWSGRAGDQPVEIDVPGLAGLHPESLFFDAQGTLHVLSDDGKAQPGGRKCKDLPVEERTFRRLSVPREVWDTFSDTFRDA</sequence>
<feature type="domain" description="DUF3616" evidence="1">
    <location>
        <begin position="19"/>
        <end position="94"/>
    </location>
</feature>
<dbReference type="SUPFAM" id="SSF101898">
    <property type="entry name" value="NHL repeat"/>
    <property type="match status" value="1"/>
</dbReference>
<dbReference type="EMBL" id="BMWV01000003">
    <property type="protein sequence ID" value="GGY35223.1"/>
    <property type="molecule type" value="Genomic_DNA"/>
</dbReference>
<evidence type="ECO:0000313" key="5">
    <source>
        <dbReference type="Proteomes" id="UP000628442"/>
    </source>
</evidence>
<evidence type="ECO:0000313" key="4">
    <source>
        <dbReference type="Proteomes" id="UP000292307"/>
    </source>
</evidence>
<name>A0A411WXT4_9BURK</name>
<gene>
    <name evidence="3" type="ORF">EYF70_12080</name>
    <name evidence="2" type="ORF">GCM10007387_16500</name>
</gene>
<dbReference type="AlphaFoldDB" id="A0A411WXT4"/>
<accession>A0A411WXT4</accession>